<dbReference type="CDD" id="cd06578">
    <property type="entry name" value="HemD"/>
    <property type="match status" value="1"/>
</dbReference>
<comment type="similarity">
    <text evidence="2 9">Belongs to the uroporphyrinogen-III synthase family.</text>
</comment>
<evidence type="ECO:0000313" key="11">
    <source>
        <dbReference type="EMBL" id="NEX78369.1"/>
    </source>
</evidence>
<evidence type="ECO:0000256" key="4">
    <source>
        <dbReference type="ARBA" id="ARBA00023239"/>
    </source>
</evidence>
<sequence>MIQPLPLLGKRVLVPRGKDQAKPFSQLVASFGGFPVEIPLIDFRPIKKNERLQDCLKVLDTYDWIIFTSNVTVNTFFTFIKKERACFPKIAVIGKKTEKVLRERGLPVAFVPSAYVAEVFVREFIPQIKKGTRVLIPKGNLAREYIASSLREAGAFVDEVVIYETFMPEKSRQKLAKMLDGGELDILTFTSPSTVDHLMKVVKEYRLQDKLKHCIISCIGPITEKKLREYGLPVHAAPSEYTVEEMIKSTIAFLAAEN</sequence>
<evidence type="ECO:0000313" key="12">
    <source>
        <dbReference type="Proteomes" id="UP000481621"/>
    </source>
</evidence>
<evidence type="ECO:0000256" key="2">
    <source>
        <dbReference type="ARBA" id="ARBA00008133"/>
    </source>
</evidence>
<comment type="caution">
    <text evidence="11">The sequence shown here is derived from an EMBL/GenBank/DDBJ whole genome shotgun (WGS) entry which is preliminary data.</text>
</comment>
<evidence type="ECO:0000256" key="5">
    <source>
        <dbReference type="ARBA" id="ARBA00023244"/>
    </source>
</evidence>
<accession>A0A6B3TPU9</accession>
<dbReference type="AlphaFoldDB" id="A0A6B3TPU9"/>
<keyword evidence="4 9" id="KW-0456">Lyase</keyword>
<keyword evidence="12" id="KW-1185">Reference proteome</keyword>
<gene>
    <name evidence="11" type="ORF">G4Z05_05600</name>
</gene>
<comment type="function">
    <text evidence="6 9">Catalyzes cyclization of the linear tetrapyrrole, hydroxymethylbilane, to the macrocyclic uroporphyrinogen III.</text>
</comment>
<evidence type="ECO:0000256" key="1">
    <source>
        <dbReference type="ARBA" id="ARBA00004772"/>
    </source>
</evidence>
<dbReference type="PANTHER" id="PTHR38042">
    <property type="entry name" value="UROPORPHYRINOGEN-III SYNTHASE, CHLOROPLASTIC"/>
    <property type="match status" value="1"/>
</dbReference>
<name>A0A6B3TPU9_9BACI</name>
<dbReference type="InterPro" id="IPR036108">
    <property type="entry name" value="4pyrrol_syn_uPrphyn_synt_sf"/>
</dbReference>
<dbReference type="Gene3D" id="3.40.50.10090">
    <property type="match status" value="2"/>
</dbReference>
<evidence type="ECO:0000256" key="8">
    <source>
        <dbReference type="ARBA" id="ARBA00048617"/>
    </source>
</evidence>
<organism evidence="11 12">
    <name type="scientific">Neobacillus thermocopriae</name>
    <dbReference type="NCBI Taxonomy" id="1215031"/>
    <lineage>
        <taxon>Bacteria</taxon>
        <taxon>Bacillati</taxon>
        <taxon>Bacillota</taxon>
        <taxon>Bacilli</taxon>
        <taxon>Bacillales</taxon>
        <taxon>Bacillaceae</taxon>
        <taxon>Neobacillus</taxon>
    </lineage>
</organism>
<reference evidence="11" key="1">
    <citation type="submission" date="2020-02" db="EMBL/GenBank/DDBJ databases">
        <title>Bacillus sedimentmangrovi sp. nov., isolated from sediment of the mangrove ecosystem.</title>
        <authorList>
            <person name="Liu G."/>
        </authorList>
    </citation>
    <scope>NUCLEOTIDE SEQUENCE [LARGE SCALE GENOMIC DNA]</scope>
    <source>
        <strain evidence="11">SgZ-7</strain>
    </source>
</reference>
<evidence type="ECO:0000256" key="7">
    <source>
        <dbReference type="ARBA" id="ARBA00040167"/>
    </source>
</evidence>
<evidence type="ECO:0000259" key="10">
    <source>
        <dbReference type="Pfam" id="PF02602"/>
    </source>
</evidence>
<keyword evidence="5 9" id="KW-0627">Porphyrin biosynthesis</keyword>
<dbReference type="PANTHER" id="PTHR38042:SF1">
    <property type="entry name" value="UROPORPHYRINOGEN-III SYNTHASE, CHLOROPLASTIC"/>
    <property type="match status" value="1"/>
</dbReference>
<feature type="domain" description="Tetrapyrrole biosynthesis uroporphyrinogen III synthase" evidence="10">
    <location>
        <begin position="24"/>
        <end position="247"/>
    </location>
</feature>
<proteinExistence type="inferred from homology"/>
<protein>
    <recommendedName>
        <fullName evidence="7 9">Uroporphyrinogen-III synthase</fullName>
        <ecNumber evidence="3 9">4.2.1.75</ecNumber>
    </recommendedName>
</protein>
<dbReference type="GO" id="GO:0006782">
    <property type="term" value="P:protoporphyrinogen IX biosynthetic process"/>
    <property type="evidence" value="ECO:0007669"/>
    <property type="project" value="UniProtKB-UniRule"/>
</dbReference>
<evidence type="ECO:0000256" key="6">
    <source>
        <dbReference type="ARBA" id="ARBA00037589"/>
    </source>
</evidence>
<dbReference type="EC" id="4.2.1.75" evidence="3 9"/>
<comment type="catalytic activity">
    <reaction evidence="8 9">
        <text>hydroxymethylbilane = uroporphyrinogen III + H2O</text>
        <dbReference type="Rhea" id="RHEA:18965"/>
        <dbReference type="ChEBI" id="CHEBI:15377"/>
        <dbReference type="ChEBI" id="CHEBI:57308"/>
        <dbReference type="ChEBI" id="CHEBI:57845"/>
        <dbReference type="EC" id="4.2.1.75"/>
    </reaction>
</comment>
<dbReference type="GO" id="GO:0004852">
    <property type="term" value="F:uroporphyrinogen-III synthase activity"/>
    <property type="evidence" value="ECO:0007669"/>
    <property type="project" value="UniProtKB-UniRule"/>
</dbReference>
<evidence type="ECO:0000256" key="9">
    <source>
        <dbReference type="RuleBase" id="RU366031"/>
    </source>
</evidence>
<dbReference type="Proteomes" id="UP000481621">
    <property type="component" value="Unassembled WGS sequence"/>
</dbReference>
<dbReference type="InterPro" id="IPR039793">
    <property type="entry name" value="UROS/Hem4"/>
</dbReference>
<dbReference type="EMBL" id="JAAIUV010000006">
    <property type="protein sequence ID" value="NEX78369.1"/>
    <property type="molecule type" value="Genomic_DNA"/>
</dbReference>
<dbReference type="SUPFAM" id="SSF69618">
    <property type="entry name" value="HemD-like"/>
    <property type="match status" value="1"/>
</dbReference>
<evidence type="ECO:0000256" key="3">
    <source>
        <dbReference type="ARBA" id="ARBA00013109"/>
    </source>
</evidence>
<dbReference type="InterPro" id="IPR003754">
    <property type="entry name" value="4pyrrol_synth_uPrphyn_synth"/>
</dbReference>
<dbReference type="Pfam" id="PF02602">
    <property type="entry name" value="HEM4"/>
    <property type="match status" value="1"/>
</dbReference>
<dbReference type="UniPathway" id="UPA00251">
    <property type="reaction ID" value="UER00320"/>
</dbReference>
<comment type="pathway">
    <text evidence="1 9">Porphyrin-containing compound metabolism; protoporphyrin-IX biosynthesis; coproporphyrinogen-III from 5-aminolevulinate: step 3/4.</text>
</comment>
<dbReference type="GO" id="GO:0006780">
    <property type="term" value="P:uroporphyrinogen III biosynthetic process"/>
    <property type="evidence" value="ECO:0007669"/>
    <property type="project" value="UniProtKB-UniRule"/>
</dbReference>
<dbReference type="RefSeq" id="WP_163250853.1">
    <property type="nucleotide sequence ID" value="NZ_JAAIUV010000006.1"/>
</dbReference>